<feature type="non-terminal residue" evidence="2">
    <location>
        <position position="1"/>
    </location>
</feature>
<feature type="compositionally biased region" description="Basic and acidic residues" evidence="1">
    <location>
        <begin position="122"/>
        <end position="136"/>
    </location>
</feature>
<gene>
    <name evidence="2" type="ORF">XENOCAPTIV_013063</name>
</gene>
<evidence type="ECO:0000256" key="1">
    <source>
        <dbReference type="SAM" id="MobiDB-lite"/>
    </source>
</evidence>
<keyword evidence="3" id="KW-1185">Reference proteome</keyword>
<dbReference type="EMBL" id="JAHRIN010027941">
    <property type="protein sequence ID" value="MEQ2201482.1"/>
    <property type="molecule type" value="Genomic_DNA"/>
</dbReference>
<feature type="compositionally biased region" description="Low complexity" evidence="1">
    <location>
        <begin position="100"/>
        <end position="115"/>
    </location>
</feature>
<feature type="compositionally biased region" description="Polar residues" evidence="1">
    <location>
        <begin position="349"/>
        <end position="388"/>
    </location>
</feature>
<name>A0ABV0R092_9TELE</name>
<organism evidence="2 3">
    <name type="scientific">Xenoophorus captivus</name>
    <dbReference type="NCBI Taxonomy" id="1517983"/>
    <lineage>
        <taxon>Eukaryota</taxon>
        <taxon>Metazoa</taxon>
        <taxon>Chordata</taxon>
        <taxon>Craniata</taxon>
        <taxon>Vertebrata</taxon>
        <taxon>Euteleostomi</taxon>
        <taxon>Actinopterygii</taxon>
        <taxon>Neopterygii</taxon>
        <taxon>Teleostei</taxon>
        <taxon>Neoteleostei</taxon>
        <taxon>Acanthomorphata</taxon>
        <taxon>Ovalentaria</taxon>
        <taxon>Atherinomorphae</taxon>
        <taxon>Cyprinodontiformes</taxon>
        <taxon>Goodeidae</taxon>
        <taxon>Xenoophorus</taxon>
    </lineage>
</organism>
<comment type="caution">
    <text evidence="2">The sequence shown here is derived from an EMBL/GenBank/DDBJ whole genome shotgun (WGS) entry which is preliminary data.</text>
</comment>
<accession>A0ABV0R092</accession>
<feature type="region of interest" description="Disordered" evidence="1">
    <location>
        <begin position="559"/>
        <end position="583"/>
    </location>
</feature>
<dbReference type="Proteomes" id="UP001434883">
    <property type="component" value="Unassembled WGS sequence"/>
</dbReference>
<evidence type="ECO:0000313" key="2">
    <source>
        <dbReference type="EMBL" id="MEQ2201482.1"/>
    </source>
</evidence>
<sequence>PSDLISYKTSCQLMRGKECLYSQRNNKERASTLPRTKPSTHSSLPVSAKPNICISLAPQPNSSPTLPTFKPRPRDSLLLPASVFCDYYPVPHQPDPKPRVSPTLTVPTPRRSPSPSIAPNSQEERQPSPVAQERHARSISISNRKVENCNKVKNEVLDQGTLLDFTHPGQRRVCREPRHQTESYRLPAVCHSSCIAHSKVGLKKTEITATHRPKTLSRNPNIATVPKLKPITKQEKSREPREVTRSSDVVSAVFDAPSMRSRLQSRLADYSPRSNFSHTSCTSFDQPFEQTERKMLTKLLPSTDSQMSLNSGKNKTRRPFDFDNETTGKPEVASLNSKSPQNPRPVPNQSPNQSTKTDVQSVISQSEHASEDFSCQSRDISQTPQTSRSPHRLNQVKKCMAVCQSLGTSQPDEPLYSQYGSYSDTDLQPEDPWNQELNKQSDNHKVLNQTGVFETPDHKEVPTTLLEHPWAPSMAGCSFNTNKSGNSSKRVSDWSQQIFYQPSEETTRQGCQQKHQPNYSVSDRAFITEDSEDPNYVTMYYPDSIYVDMSDIVPPEVKPKPAVPAKPPNVGAHSPSSPFPPQGPGVGGGGIVAPPTSAIPVPIGTHSVGHGHGGSHSTGGGSTLLGYIGIDTIIEQMRKKTMKTGFDFNIMVVGMSQDVLSLDCIFIYISWLS</sequence>
<reference evidence="2 3" key="1">
    <citation type="submission" date="2021-06" db="EMBL/GenBank/DDBJ databases">
        <authorList>
            <person name="Palmer J.M."/>
        </authorList>
    </citation>
    <scope>NUCLEOTIDE SEQUENCE [LARGE SCALE GENOMIC DNA]</scope>
    <source>
        <strain evidence="2 3">XC_2019</strain>
        <tissue evidence="2">Muscle</tissue>
    </source>
</reference>
<feature type="compositionally biased region" description="Polar residues" evidence="1">
    <location>
        <begin position="33"/>
        <end position="45"/>
    </location>
</feature>
<feature type="region of interest" description="Disordered" evidence="1">
    <location>
        <begin position="300"/>
        <end position="393"/>
    </location>
</feature>
<feature type="region of interest" description="Disordered" evidence="1">
    <location>
        <begin position="90"/>
        <end position="142"/>
    </location>
</feature>
<feature type="region of interest" description="Disordered" evidence="1">
    <location>
        <begin position="21"/>
        <end position="73"/>
    </location>
</feature>
<protein>
    <submittedName>
        <fullName evidence="2">Uncharacterized protein</fullName>
    </submittedName>
</protein>
<proteinExistence type="predicted"/>
<feature type="compositionally biased region" description="Polar residues" evidence="1">
    <location>
        <begin position="300"/>
        <end position="313"/>
    </location>
</feature>
<evidence type="ECO:0000313" key="3">
    <source>
        <dbReference type="Proteomes" id="UP001434883"/>
    </source>
</evidence>